<dbReference type="PANTHER" id="PTHR14582:SF1">
    <property type="entry name" value="CENTROMERE PROTEIN O"/>
    <property type="match status" value="1"/>
</dbReference>
<comment type="similarity">
    <text evidence="3">Belongs to the CENP-O/MCM21 family.</text>
</comment>
<dbReference type="Pfam" id="PF09496">
    <property type="entry name" value="CENP-O"/>
    <property type="match status" value="1"/>
</dbReference>
<dbReference type="CDD" id="cd23835">
    <property type="entry name" value="DRWD-N_CENP-O"/>
    <property type="match status" value="1"/>
</dbReference>
<evidence type="ECO:0000313" key="8">
    <source>
        <dbReference type="EMBL" id="CAG8497547.1"/>
    </source>
</evidence>
<evidence type="ECO:0000256" key="4">
    <source>
        <dbReference type="ARBA" id="ARBA00022454"/>
    </source>
</evidence>
<protein>
    <submittedName>
        <fullName evidence="8">14037_t:CDS:1</fullName>
    </submittedName>
</protein>
<dbReference type="OrthoDB" id="10050372at2759"/>
<dbReference type="Proteomes" id="UP000789508">
    <property type="component" value="Unassembled WGS sequence"/>
</dbReference>
<keyword evidence="4" id="KW-0158">Chromosome</keyword>
<proteinExistence type="inferred from homology"/>
<keyword evidence="6" id="KW-0137">Centromere</keyword>
<dbReference type="PANTHER" id="PTHR14582">
    <property type="entry name" value="INNER KINETOCHORE SUBUNIT MAL2"/>
    <property type="match status" value="1"/>
</dbReference>
<evidence type="ECO:0000256" key="6">
    <source>
        <dbReference type="ARBA" id="ARBA00023328"/>
    </source>
</evidence>
<evidence type="ECO:0000256" key="2">
    <source>
        <dbReference type="ARBA" id="ARBA00004584"/>
    </source>
</evidence>
<sequence>MSSFSPVLNSHLSPKGTQFPFFSSEKQDEADIEDLRRELRRLIKKREELTLTLDNEEKNIPPHVSDNLMNRKEENALSRKESDANNKARQLFQQKASDRLKIEELLQAYHMTGKTIFQDKKNRVGLRFETFFKGKILEPYYIFVENELNTEKLIVAKHTIPSFIPLKELETAYLNDNMDKFLEIVDDYLQAYVTRREEFSLVHKILGKRNDNNDFVSNNACSFFEFRVQTAQGINIKVTLTYGELKSAIPSNVVVHNVSSKELIKSRNYIVRMRQIENEFKKRNLIEVFDLYFLNNA</sequence>
<evidence type="ECO:0000256" key="3">
    <source>
        <dbReference type="ARBA" id="ARBA00007321"/>
    </source>
</evidence>
<evidence type="ECO:0000256" key="5">
    <source>
        <dbReference type="ARBA" id="ARBA00023242"/>
    </source>
</evidence>
<keyword evidence="9" id="KW-1185">Reference proteome</keyword>
<dbReference type="InterPro" id="IPR018464">
    <property type="entry name" value="CENP-O"/>
</dbReference>
<dbReference type="AlphaFoldDB" id="A0A9N8ZJ65"/>
<evidence type="ECO:0000256" key="7">
    <source>
        <dbReference type="SAM" id="MobiDB-lite"/>
    </source>
</evidence>
<dbReference type="GO" id="GO:0005634">
    <property type="term" value="C:nucleus"/>
    <property type="evidence" value="ECO:0007669"/>
    <property type="project" value="UniProtKB-SubCell"/>
</dbReference>
<feature type="compositionally biased region" description="Basic and acidic residues" evidence="7">
    <location>
        <begin position="69"/>
        <end position="86"/>
    </location>
</feature>
<evidence type="ECO:0000256" key="1">
    <source>
        <dbReference type="ARBA" id="ARBA00004123"/>
    </source>
</evidence>
<gene>
    <name evidence="8" type="ORF">ALEPTO_LOCUS3311</name>
</gene>
<accession>A0A9N8ZJ65</accession>
<dbReference type="EMBL" id="CAJVPS010000601">
    <property type="protein sequence ID" value="CAG8497547.1"/>
    <property type="molecule type" value="Genomic_DNA"/>
</dbReference>
<organism evidence="8 9">
    <name type="scientific">Ambispora leptoticha</name>
    <dbReference type="NCBI Taxonomy" id="144679"/>
    <lineage>
        <taxon>Eukaryota</taxon>
        <taxon>Fungi</taxon>
        <taxon>Fungi incertae sedis</taxon>
        <taxon>Mucoromycota</taxon>
        <taxon>Glomeromycotina</taxon>
        <taxon>Glomeromycetes</taxon>
        <taxon>Archaeosporales</taxon>
        <taxon>Ambisporaceae</taxon>
        <taxon>Ambispora</taxon>
    </lineage>
</organism>
<name>A0A9N8ZJ65_9GLOM</name>
<comment type="subcellular location">
    <subcellularLocation>
        <location evidence="2">Chromosome</location>
        <location evidence="2">Centromere</location>
    </subcellularLocation>
    <subcellularLocation>
        <location evidence="1">Nucleus</location>
    </subcellularLocation>
</comment>
<dbReference type="GO" id="GO:0031511">
    <property type="term" value="C:Mis6-Sim4 complex"/>
    <property type="evidence" value="ECO:0007669"/>
    <property type="project" value="TreeGrafter"/>
</dbReference>
<keyword evidence="5" id="KW-0539">Nucleus</keyword>
<evidence type="ECO:0000313" key="9">
    <source>
        <dbReference type="Proteomes" id="UP000789508"/>
    </source>
</evidence>
<feature type="region of interest" description="Disordered" evidence="7">
    <location>
        <begin position="57"/>
        <end position="87"/>
    </location>
</feature>
<reference evidence="8" key="1">
    <citation type="submission" date="2021-06" db="EMBL/GenBank/DDBJ databases">
        <authorList>
            <person name="Kallberg Y."/>
            <person name="Tangrot J."/>
            <person name="Rosling A."/>
        </authorList>
    </citation>
    <scope>NUCLEOTIDE SEQUENCE</scope>
    <source>
        <strain evidence="8">FL130A</strain>
    </source>
</reference>
<comment type="caution">
    <text evidence="8">The sequence shown here is derived from an EMBL/GenBank/DDBJ whole genome shotgun (WGS) entry which is preliminary data.</text>
</comment>